<proteinExistence type="predicted"/>
<reference evidence="3 4" key="1">
    <citation type="submission" date="2018-08" db="EMBL/GenBank/DDBJ databases">
        <title>Genome and evolution of the arbuscular mycorrhizal fungus Diversispora epigaea (formerly Glomus versiforme) and its bacterial endosymbionts.</title>
        <authorList>
            <person name="Sun X."/>
            <person name="Fei Z."/>
            <person name="Harrison M."/>
        </authorList>
    </citation>
    <scope>NUCLEOTIDE SEQUENCE [LARGE SCALE GENOMIC DNA]</scope>
    <source>
        <strain evidence="3 4">IT104</strain>
    </source>
</reference>
<sequence>MTRTKHPGSIRQDRHFQRSGILDLRGLPKKKGEGQHNWGKPTDEVLELPEDINVRTAEVYNNKLRVVDSKEFEILQNAVNLKEEEDRHFQRSGILDLRGLPKKKGEGQHNWGKPTDEVLELPEDINVRTAEVYNNKLRVVDSKEFEILQNAVNLKEEEVIES</sequence>
<dbReference type="InterPro" id="IPR006861">
    <property type="entry name" value="HABP4_PAIRBP1-bd"/>
</dbReference>
<dbReference type="EMBL" id="PQFF01000239">
    <property type="protein sequence ID" value="RHZ71239.1"/>
    <property type="molecule type" value="Genomic_DNA"/>
</dbReference>
<evidence type="ECO:0000313" key="3">
    <source>
        <dbReference type="EMBL" id="RHZ71239.1"/>
    </source>
</evidence>
<comment type="caution">
    <text evidence="3">The sequence shown here is derived from an EMBL/GenBank/DDBJ whole genome shotgun (WGS) entry which is preliminary data.</text>
</comment>
<evidence type="ECO:0000259" key="2">
    <source>
        <dbReference type="Pfam" id="PF04774"/>
    </source>
</evidence>
<dbReference type="Pfam" id="PF04774">
    <property type="entry name" value="HABP4_PAI-RBP1"/>
    <property type="match status" value="2"/>
</dbReference>
<dbReference type="OrthoDB" id="2122308at2759"/>
<evidence type="ECO:0000313" key="4">
    <source>
        <dbReference type="Proteomes" id="UP000266861"/>
    </source>
</evidence>
<gene>
    <name evidence="3" type="ORF">Glove_261g86</name>
</gene>
<feature type="region of interest" description="Disordered" evidence="1">
    <location>
        <begin position="1"/>
        <end position="42"/>
    </location>
</feature>
<feature type="domain" description="Hyaluronan/mRNA-binding protein" evidence="2">
    <location>
        <begin position="18"/>
        <end position="62"/>
    </location>
</feature>
<dbReference type="Proteomes" id="UP000266861">
    <property type="component" value="Unassembled WGS sequence"/>
</dbReference>
<dbReference type="AlphaFoldDB" id="A0A397I696"/>
<protein>
    <recommendedName>
        <fullName evidence="2">Hyaluronan/mRNA-binding protein domain-containing protein</fullName>
    </recommendedName>
</protein>
<feature type="domain" description="Hyaluronan/mRNA-binding protein" evidence="2">
    <location>
        <begin position="91"/>
        <end position="131"/>
    </location>
</feature>
<keyword evidence="4" id="KW-1185">Reference proteome</keyword>
<evidence type="ECO:0000256" key="1">
    <source>
        <dbReference type="SAM" id="MobiDB-lite"/>
    </source>
</evidence>
<organism evidence="3 4">
    <name type="scientific">Diversispora epigaea</name>
    <dbReference type="NCBI Taxonomy" id="1348612"/>
    <lineage>
        <taxon>Eukaryota</taxon>
        <taxon>Fungi</taxon>
        <taxon>Fungi incertae sedis</taxon>
        <taxon>Mucoromycota</taxon>
        <taxon>Glomeromycotina</taxon>
        <taxon>Glomeromycetes</taxon>
        <taxon>Diversisporales</taxon>
        <taxon>Diversisporaceae</taxon>
        <taxon>Diversispora</taxon>
    </lineage>
</organism>
<accession>A0A397I696</accession>
<name>A0A397I696_9GLOM</name>